<organism evidence="2 3">
    <name type="scientific">Amycolatopsis marina</name>
    <dbReference type="NCBI Taxonomy" id="490629"/>
    <lineage>
        <taxon>Bacteria</taxon>
        <taxon>Bacillati</taxon>
        <taxon>Actinomycetota</taxon>
        <taxon>Actinomycetes</taxon>
        <taxon>Pseudonocardiales</taxon>
        <taxon>Pseudonocardiaceae</taxon>
        <taxon>Amycolatopsis</taxon>
    </lineage>
</organism>
<accession>A0A1I0XAQ9</accession>
<evidence type="ECO:0000313" key="2">
    <source>
        <dbReference type="EMBL" id="SFA98122.1"/>
    </source>
</evidence>
<dbReference type="GO" id="GO:0006529">
    <property type="term" value="P:asparagine biosynthetic process"/>
    <property type="evidence" value="ECO:0007669"/>
    <property type="project" value="InterPro"/>
</dbReference>
<dbReference type="OrthoDB" id="3361376at2"/>
<feature type="domain" description="Asparagine synthetase" evidence="1">
    <location>
        <begin position="32"/>
        <end position="208"/>
    </location>
</feature>
<dbReference type="EMBL" id="FOKG01000003">
    <property type="protein sequence ID" value="SFA98122.1"/>
    <property type="molecule type" value="Genomic_DNA"/>
</dbReference>
<dbReference type="Proteomes" id="UP000243799">
    <property type="component" value="Unassembled WGS sequence"/>
</dbReference>
<dbReference type="AlphaFoldDB" id="A0A1I0XAQ9"/>
<dbReference type="GO" id="GO:0004066">
    <property type="term" value="F:asparagine synthase (glutamine-hydrolyzing) activity"/>
    <property type="evidence" value="ECO:0007669"/>
    <property type="project" value="InterPro"/>
</dbReference>
<sequence length="376" mass="41403">MDPLEIAGGWVNGYDDVPFPSAAGDGPRRVLDRLLVRHLRRSPCLVAFSGGRDSSVVLAAAVAAARREGLPLPIPVTLTYPDAPKSNEAEWQHAVLDHLGIAERVTLTVHDEHDPIGPIAAPLLRRHGIVWSPNFAPTWRMMDLARGGVLLTGEGGDELFGLKRITPLTKSIKARGRVRPGVYQDVVRALAPARTRSHTALRQRYRRPWLRAPVEALLARRDAADAAAYALHAGRNAWQFTIRRCARRSYESIRVLGAEIDVEYVQMFAEPELVVSVATAAGFWGWSGRTATMRHLFDDLLPQAVFERGTKAVFTNAVFTEHAREFARGWTGGGVDPELVDPEALRANWLSHTPHAPSMALLQQAWLASDRAARSA</sequence>
<protein>
    <submittedName>
        <fullName evidence="2">Asparagine synthase (Glutamine-hydrolysing)</fullName>
    </submittedName>
</protein>
<dbReference type="Gene3D" id="3.40.50.620">
    <property type="entry name" value="HUPs"/>
    <property type="match status" value="1"/>
</dbReference>
<dbReference type="Pfam" id="PF00733">
    <property type="entry name" value="Asn_synthase"/>
    <property type="match status" value="1"/>
</dbReference>
<dbReference type="STRING" id="490629.SAMN05216266_10364"/>
<reference evidence="3" key="1">
    <citation type="submission" date="2016-10" db="EMBL/GenBank/DDBJ databases">
        <authorList>
            <person name="Varghese N."/>
            <person name="Submissions S."/>
        </authorList>
    </citation>
    <scope>NUCLEOTIDE SEQUENCE [LARGE SCALE GENOMIC DNA]</scope>
    <source>
        <strain evidence="3">CGMCC 4.3568</strain>
    </source>
</reference>
<evidence type="ECO:0000313" key="3">
    <source>
        <dbReference type="Proteomes" id="UP000243799"/>
    </source>
</evidence>
<gene>
    <name evidence="2" type="ORF">SAMN05216266_10364</name>
</gene>
<evidence type="ECO:0000259" key="1">
    <source>
        <dbReference type="Pfam" id="PF00733"/>
    </source>
</evidence>
<dbReference type="InterPro" id="IPR014729">
    <property type="entry name" value="Rossmann-like_a/b/a_fold"/>
</dbReference>
<dbReference type="SUPFAM" id="SSF52402">
    <property type="entry name" value="Adenine nucleotide alpha hydrolases-like"/>
    <property type="match status" value="1"/>
</dbReference>
<dbReference type="InterPro" id="IPR001962">
    <property type="entry name" value="Asn_synthase"/>
</dbReference>
<name>A0A1I0XAQ9_9PSEU</name>
<keyword evidence="3" id="KW-1185">Reference proteome</keyword>
<proteinExistence type="predicted"/>